<keyword evidence="1" id="KW-1133">Transmembrane helix</keyword>
<organism evidence="2 3">
    <name type="scientific">Plasmodium ovale wallikeri</name>
    <dbReference type="NCBI Taxonomy" id="864142"/>
    <lineage>
        <taxon>Eukaryota</taxon>
        <taxon>Sar</taxon>
        <taxon>Alveolata</taxon>
        <taxon>Apicomplexa</taxon>
        <taxon>Aconoidasida</taxon>
        <taxon>Haemosporida</taxon>
        <taxon>Plasmodiidae</taxon>
        <taxon>Plasmodium</taxon>
        <taxon>Plasmodium (Plasmodium)</taxon>
    </lineage>
</organism>
<feature type="transmembrane region" description="Helical" evidence="1">
    <location>
        <begin position="35"/>
        <end position="62"/>
    </location>
</feature>
<dbReference type="Proteomes" id="UP000078550">
    <property type="component" value="Unassembled WGS sequence"/>
</dbReference>
<reference evidence="3" key="1">
    <citation type="submission" date="2016-05" db="EMBL/GenBank/DDBJ databases">
        <authorList>
            <person name="Naeem Raeece"/>
        </authorList>
    </citation>
    <scope>NUCLEOTIDE SEQUENCE [LARGE SCALE GENOMIC DNA]</scope>
</reference>
<keyword evidence="1" id="KW-0812">Transmembrane</keyword>
<protein>
    <submittedName>
        <fullName evidence="2">Uncharacterized protein</fullName>
    </submittedName>
</protein>
<sequence length="105" mass="12511">MLVKALPYGSLFKFVMPVCEFFQQGKDAIAHMKDVAFFFFFFFFFYRFLDYIGYNFFVLPFISYMVKGSKNEQENSNRELPILGSTNLKSIIRNFDSAKKIYRSR</sequence>
<dbReference type="EMBL" id="FLRE01000200">
    <property type="protein sequence ID" value="SBT50033.1"/>
    <property type="molecule type" value="Genomic_DNA"/>
</dbReference>
<gene>
    <name evidence="2" type="ORF">POVWA2_059290</name>
</gene>
<keyword evidence="1" id="KW-0472">Membrane</keyword>
<accession>A0A1A9A1F9</accession>
<evidence type="ECO:0000256" key="1">
    <source>
        <dbReference type="SAM" id="Phobius"/>
    </source>
</evidence>
<name>A0A1A9A1F9_PLAOA</name>
<dbReference type="AlphaFoldDB" id="A0A1A9A1F9"/>
<proteinExistence type="predicted"/>
<evidence type="ECO:0000313" key="2">
    <source>
        <dbReference type="EMBL" id="SBT50033.1"/>
    </source>
</evidence>
<evidence type="ECO:0000313" key="3">
    <source>
        <dbReference type="Proteomes" id="UP000078550"/>
    </source>
</evidence>